<feature type="transmembrane region" description="Helical" evidence="11">
    <location>
        <begin position="127"/>
        <end position="144"/>
    </location>
</feature>
<keyword evidence="4" id="KW-0256">Endoplasmic reticulum</keyword>
<dbReference type="GO" id="GO:0005789">
    <property type="term" value="C:endoplasmic reticulum membrane"/>
    <property type="evidence" value="ECO:0007669"/>
    <property type="project" value="UniProtKB-SubCell"/>
</dbReference>
<keyword evidence="7" id="KW-0175">Coiled coil</keyword>
<dbReference type="GO" id="GO:0006890">
    <property type="term" value="P:retrograde vesicle-mediated transport, Golgi to endoplasmic reticulum"/>
    <property type="evidence" value="ECO:0007669"/>
    <property type="project" value="InterPro"/>
</dbReference>
<evidence type="ECO:0000256" key="5">
    <source>
        <dbReference type="ARBA" id="ARBA00022892"/>
    </source>
</evidence>
<evidence type="ECO:0000256" key="7">
    <source>
        <dbReference type="ARBA" id="ARBA00023054"/>
    </source>
</evidence>
<keyword evidence="3 11" id="KW-0812">Transmembrane</keyword>
<comment type="similarity">
    <text evidence="9">Belongs to the SEC20 family.</text>
</comment>
<dbReference type="InterPro" id="IPR056173">
    <property type="entry name" value="Sec20_C"/>
</dbReference>
<dbReference type="WBParaSite" id="ACRNAN_scaffold16951.g29856.t1">
    <property type="protein sequence ID" value="ACRNAN_scaffold16951.g29856.t1"/>
    <property type="gene ID" value="ACRNAN_scaffold16951.g29856"/>
</dbReference>
<evidence type="ECO:0000256" key="10">
    <source>
        <dbReference type="SAM" id="MobiDB-lite"/>
    </source>
</evidence>
<dbReference type="AlphaFoldDB" id="A0A914D166"/>
<dbReference type="PANTHER" id="PTHR12825:SF0">
    <property type="entry name" value="VESICLE TRANSPORT PROTEIN SEC20"/>
    <property type="match status" value="1"/>
</dbReference>
<organism evidence="13 14">
    <name type="scientific">Acrobeloides nanus</name>
    <dbReference type="NCBI Taxonomy" id="290746"/>
    <lineage>
        <taxon>Eukaryota</taxon>
        <taxon>Metazoa</taxon>
        <taxon>Ecdysozoa</taxon>
        <taxon>Nematoda</taxon>
        <taxon>Chromadorea</taxon>
        <taxon>Rhabditida</taxon>
        <taxon>Tylenchina</taxon>
        <taxon>Cephalobomorpha</taxon>
        <taxon>Cephaloboidea</taxon>
        <taxon>Cephalobidae</taxon>
        <taxon>Acrobeloides</taxon>
    </lineage>
</organism>
<reference evidence="14" key="1">
    <citation type="submission" date="2022-11" db="UniProtKB">
        <authorList>
            <consortium name="WormBaseParasite"/>
        </authorList>
    </citation>
    <scope>IDENTIFICATION</scope>
</reference>
<dbReference type="Pfam" id="PF03908">
    <property type="entry name" value="Sec20"/>
    <property type="match status" value="1"/>
</dbReference>
<evidence type="ECO:0000256" key="8">
    <source>
        <dbReference type="ARBA" id="ARBA00023136"/>
    </source>
</evidence>
<dbReference type="InterPro" id="IPR005606">
    <property type="entry name" value="Sec20"/>
</dbReference>
<evidence type="ECO:0000256" key="6">
    <source>
        <dbReference type="ARBA" id="ARBA00022989"/>
    </source>
</evidence>
<evidence type="ECO:0000256" key="11">
    <source>
        <dbReference type="SAM" id="Phobius"/>
    </source>
</evidence>
<dbReference type="Gene3D" id="1.10.287.1130">
    <property type="entry name" value="CytochromE C oxidase copper chaperone"/>
    <property type="match status" value="1"/>
</dbReference>
<evidence type="ECO:0000256" key="9">
    <source>
        <dbReference type="ARBA" id="ARBA00037934"/>
    </source>
</evidence>
<keyword evidence="8 11" id="KW-0472">Membrane</keyword>
<evidence type="ECO:0000256" key="4">
    <source>
        <dbReference type="ARBA" id="ARBA00022824"/>
    </source>
</evidence>
<sequence>MGNSSNTAQKVAPSQVDNENKETKKLKPCCACPETKRQYMRKMLWNRKRLEHYMGSEERVTTTESLNSLVSKMNEQLQRSEDTTSTLIHSSAVLHETHNQFNAVGATIRVSGKMISKYARRETTDKFLISLALLLYFGVILCVLKKRIFLF</sequence>
<proteinExistence type="inferred from homology"/>
<dbReference type="GO" id="GO:0005484">
    <property type="term" value="F:SNAP receptor activity"/>
    <property type="evidence" value="ECO:0007669"/>
    <property type="project" value="InterPro"/>
</dbReference>
<feature type="domain" description="Sec20 C-terminal" evidence="12">
    <location>
        <begin position="61"/>
        <end position="148"/>
    </location>
</feature>
<protein>
    <recommendedName>
        <fullName evidence="12">Sec20 C-terminal domain-containing protein</fullName>
    </recommendedName>
</protein>
<accession>A0A914D166</accession>
<name>A0A914D166_9BILA</name>
<comment type="subcellular location">
    <subcellularLocation>
        <location evidence="1">Endoplasmic reticulum membrane</location>
        <topology evidence="1">Single-pass type IV membrane protein</topology>
    </subcellularLocation>
</comment>
<dbReference type="Proteomes" id="UP000887540">
    <property type="component" value="Unplaced"/>
</dbReference>
<evidence type="ECO:0000313" key="14">
    <source>
        <dbReference type="WBParaSite" id="ACRNAN_scaffold16951.g29856.t1"/>
    </source>
</evidence>
<dbReference type="GO" id="GO:0031201">
    <property type="term" value="C:SNARE complex"/>
    <property type="evidence" value="ECO:0007669"/>
    <property type="project" value="TreeGrafter"/>
</dbReference>
<dbReference type="PANTHER" id="PTHR12825">
    <property type="entry name" value="BNIP1-RELATED"/>
    <property type="match status" value="1"/>
</dbReference>
<evidence type="ECO:0000313" key="13">
    <source>
        <dbReference type="Proteomes" id="UP000887540"/>
    </source>
</evidence>
<keyword evidence="5" id="KW-0931">ER-Golgi transport</keyword>
<keyword evidence="2" id="KW-0813">Transport</keyword>
<dbReference type="InterPro" id="IPR009069">
    <property type="entry name" value="Cys_alpha_HP_mot_SF"/>
</dbReference>
<evidence type="ECO:0000256" key="2">
    <source>
        <dbReference type="ARBA" id="ARBA00022448"/>
    </source>
</evidence>
<keyword evidence="6 11" id="KW-1133">Transmembrane helix</keyword>
<feature type="region of interest" description="Disordered" evidence="10">
    <location>
        <begin position="1"/>
        <end position="25"/>
    </location>
</feature>
<keyword evidence="13" id="KW-1185">Reference proteome</keyword>
<evidence type="ECO:0000259" key="12">
    <source>
        <dbReference type="Pfam" id="PF03908"/>
    </source>
</evidence>
<evidence type="ECO:0000256" key="3">
    <source>
        <dbReference type="ARBA" id="ARBA00022692"/>
    </source>
</evidence>
<evidence type="ECO:0000256" key="1">
    <source>
        <dbReference type="ARBA" id="ARBA00004163"/>
    </source>
</evidence>
<dbReference type="SUPFAM" id="SSF47072">
    <property type="entry name" value="Cysteine alpha-hairpin motif"/>
    <property type="match status" value="1"/>
</dbReference>